<name>A0A7W6H5X9_9HYPH</name>
<keyword evidence="1 2" id="KW-0378">Hydrolase</keyword>
<dbReference type="EMBL" id="JACIEK010000008">
    <property type="protein sequence ID" value="MBB3999161.1"/>
    <property type="molecule type" value="Genomic_DNA"/>
</dbReference>
<gene>
    <name evidence="2" type="ORF">GGR04_003020</name>
</gene>
<dbReference type="PANTHER" id="PTHR20935">
    <property type="entry name" value="PHOSPHOGLYCERATE MUTASE-RELATED"/>
    <property type="match status" value="1"/>
</dbReference>
<dbReference type="Gene3D" id="3.40.50.1240">
    <property type="entry name" value="Phosphoglycerate mutase-like"/>
    <property type="match status" value="1"/>
</dbReference>
<comment type="caution">
    <text evidence="2">The sequence shown here is derived from an EMBL/GenBank/DDBJ whole genome shotgun (WGS) entry which is preliminary data.</text>
</comment>
<evidence type="ECO:0000313" key="3">
    <source>
        <dbReference type="Proteomes" id="UP000542776"/>
    </source>
</evidence>
<keyword evidence="3" id="KW-1185">Reference proteome</keyword>
<protein>
    <submittedName>
        <fullName evidence="2">Phosphohistidine phosphatase</fullName>
        <ecNumber evidence="2">3.1.3.-</ecNumber>
    </submittedName>
</protein>
<accession>A0A7W6H5X9</accession>
<evidence type="ECO:0000256" key="1">
    <source>
        <dbReference type="ARBA" id="ARBA00022801"/>
    </source>
</evidence>
<sequence>MTTHLHLLRHAHSSWAEPGQRDHQRPLDERGRREATRLAGELAARPRAVDRVVCSTATRAVETFDLIRPALPNGFTVEWSDALYAEGVDAYFSALRSAPGSVLLVGHNPTLEELVDSLAPTVESSLQDGIGTANWLTLHHEPVGDDEGAWRLSEIWRP</sequence>
<dbReference type="SMART" id="SM00855">
    <property type="entry name" value="PGAM"/>
    <property type="match status" value="1"/>
</dbReference>
<dbReference type="SUPFAM" id="SSF53254">
    <property type="entry name" value="Phosphoglycerate mutase-like"/>
    <property type="match status" value="1"/>
</dbReference>
<dbReference type="InterPro" id="IPR029033">
    <property type="entry name" value="His_PPase_superfam"/>
</dbReference>
<dbReference type="Proteomes" id="UP000542776">
    <property type="component" value="Unassembled WGS sequence"/>
</dbReference>
<dbReference type="Pfam" id="PF00300">
    <property type="entry name" value="His_Phos_1"/>
    <property type="match status" value="1"/>
</dbReference>
<dbReference type="InterPro" id="IPR051021">
    <property type="entry name" value="Mito_Ser/Thr_phosphatase"/>
</dbReference>
<dbReference type="RefSeq" id="WP_183200716.1">
    <property type="nucleotide sequence ID" value="NZ_JACIEK010000008.1"/>
</dbReference>
<dbReference type="PANTHER" id="PTHR20935:SF1">
    <property type="entry name" value="SLL1549 PROTEIN"/>
    <property type="match status" value="1"/>
</dbReference>
<organism evidence="2 3">
    <name type="scientific">Aureimonas pseudogalii</name>
    <dbReference type="NCBI Taxonomy" id="1744844"/>
    <lineage>
        <taxon>Bacteria</taxon>
        <taxon>Pseudomonadati</taxon>
        <taxon>Pseudomonadota</taxon>
        <taxon>Alphaproteobacteria</taxon>
        <taxon>Hyphomicrobiales</taxon>
        <taxon>Aurantimonadaceae</taxon>
        <taxon>Aureimonas</taxon>
    </lineage>
</organism>
<dbReference type="EC" id="3.1.3.-" evidence="2"/>
<proteinExistence type="predicted"/>
<dbReference type="CDD" id="cd07067">
    <property type="entry name" value="HP_PGM_like"/>
    <property type="match status" value="1"/>
</dbReference>
<dbReference type="GO" id="GO:0016787">
    <property type="term" value="F:hydrolase activity"/>
    <property type="evidence" value="ECO:0007669"/>
    <property type="project" value="UniProtKB-KW"/>
</dbReference>
<dbReference type="AlphaFoldDB" id="A0A7W6H5X9"/>
<reference evidence="2 3" key="1">
    <citation type="submission" date="2020-08" db="EMBL/GenBank/DDBJ databases">
        <title>Genomic Encyclopedia of Type Strains, Phase IV (KMG-IV): sequencing the most valuable type-strain genomes for metagenomic binning, comparative biology and taxonomic classification.</title>
        <authorList>
            <person name="Goeker M."/>
        </authorList>
    </citation>
    <scope>NUCLEOTIDE SEQUENCE [LARGE SCALE GENOMIC DNA]</scope>
    <source>
        <strain evidence="2 3">DSM 102238</strain>
    </source>
</reference>
<dbReference type="InterPro" id="IPR013078">
    <property type="entry name" value="His_Pase_superF_clade-1"/>
</dbReference>
<evidence type="ECO:0000313" key="2">
    <source>
        <dbReference type="EMBL" id="MBB3999161.1"/>
    </source>
</evidence>